<feature type="compositionally biased region" description="Basic residues" evidence="1">
    <location>
        <begin position="1"/>
        <end position="11"/>
    </location>
</feature>
<sequence length="76" mass="8324">MGMLMRRHHKKAEPDTLPVPTKSSSKKEWTAYALASGLSEEDIKGLNKDELIALVQDRVGASDEESPDTTGESLPE</sequence>
<reference evidence="3" key="1">
    <citation type="journal article" date="2019" name="Int. J. Syst. Evol. Microbiol.">
        <title>The Global Catalogue of Microorganisms (GCM) 10K type strain sequencing project: providing services to taxonomists for standard genome sequencing and annotation.</title>
        <authorList>
            <consortium name="The Broad Institute Genomics Platform"/>
            <consortium name="The Broad Institute Genome Sequencing Center for Infectious Disease"/>
            <person name="Wu L."/>
            <person name="Ma J."/>
        </authorList>
    </citation>
    <scope>NUCLEOTIDE SEQUENCE [LARGE SCALE GENOMIC DNA]</scope>
    <source>
        <strain evidence="3">KCTC 33576</strain>
    </source>
</reference>
<organism evidence="2 3">
    <name type="scientific">Populibacterium corticicola</name>
    <dbReference type="NCBI Taxonomy" id="1812826"/>
    <lineage>
        <taxon>Bacteria</taxon>
        <taxon>Bacillati</taxon>
        <taxon>Actinomycetota</taxon>
        <taxon>Actinomycetes</taxon>
        <taxon>Micrococcales</taxon>
        <taxon>Jonesiaceae</taxon>
        <taxon>Populibacterium</taxon>
    </lineage>
</organism>
<evidence type="ECO:0000256" key="1">
    <source>
        <dbReference type="SAM" id="MobiDB-lite"/>
    </source>
</evidence>
<comment type="caution">
    <text evidence="2">The sequence shown here is derived from an EMBL/GenBank/DDBJ whole genome shotgun (WGS) entry which is preliminary data.</text>
</comment>
<keyword evidence="3" id="KW-1185">Reference proteome</keyword>
<accession>A0ABW5XDF7</accession>
<feature type="region of interest" description="Disordered" evidence="1">
    <location>
        <begin position="57"/>
        <end position="76"/>
    </location>
</feature>
<dbReference type="EMBL" id="JBHUOP010000001">
    <property type="protein sequence ID" value="MFD2839335.1"/>
    <property type="molecule type" value="Genomic_DNA"/>
</dbReference>
<name>A0ABW5XDF7_9MICO</name>
<evidence type="ECO:0000313" key="3">
    <source>
        <dbReference type="Proteomes" id="UP001597391"/>
    </source>
</evidence>
<evidence type="ECO:0000313" key="2">
    <source>
        <dbReference type="EMBL" id="MFD2839335.1"/>
    </source>
</evidence>
<dbReference type="Proteomes" id="UP001597391">
    <property type="component" value="Unassembled WGS sequence"/>
</dbReference>
<feature type="region of interest" description="Disordered" evidence="1">
    <location>
        <begin position="1"/>
        <end position="26"/>
    </location>
</feature>
<evidence type="ECO:0008006" key="4">
    <source>
        <dbReference type="Google" id="ProtNLM"/>
    </source>
</evidence>
<gene>
    <name evidence="2" type="ORF">ACFSYH_01955</name>
</gene>
<proteinExistence type="predicted"/>
<protein>
    <recommendedName>
        <fullName evidence="4">Rho termination factor N-terminal domain-containing protein</fullName>
    </recommendedName>
</protein>